<reference evidence="1" key="1">
    <citation type="submission" date="2023-04" db="EMBL/GenBank/DDBJ databases">
        <title>Black Yeasts Isolated from many extreme environments.</title>
        <authorList>
            <person name="Coleine C."/>
            <person name="Stajich J.E."/>
            <person name="Selbmann L."/>
        </authorList>
    </citation>
    <scope>NUCLEOTIDE SEQUENCE</scope>
    <source>
        <strain evidence="1">CCFEE 5312</strain>
    </source>
</reference>
<evidence type="ECO:0000313" key="2">
    <source>
        <dbReference type="Proteomes" id="UP001271007"/>
    </source>
</evidence>
<dbReference type="EMBL" id="JAWDJX010000069">
    <property type="protein sequence ID" value="KAK3047076.1"/>
    <property type="molecule type" value="Genomic_DNA"/>
</dbReference>
<gene>
    <name evidence="1" type="ORF">LTR09_011501</name>
</gene>
<proteinExistence type="predicted"/>
<organism evidence="1 2">
    <name type="scientific">Extremus antarcticus</name>
    <dbReference type="NCBI Taxonomy" id="702011"/>
    <lineage>
        <taxon>Eukaryota</taxon>
        <taxon>Fungi</taxon>
        <taxon>Dikarya</taxon>
        <taxon>Ascomycota</taxon>
        <taxon>Pezizomycotina</taxon>
        <taxon>Dothideomycetes</taxon>
        <taxon>Dothideomycetidae</taxon>
        <taxon>Mycosphaerellales</taxon>
        <taxon>Extremaceae</taxon>
        <taxon>Extremus</taxon>
    </lineage>
</organism>
<dbReference type="Proteomes" id="UP001271007">
    <property type="component" value="Unassembled WGS sequence"/>
</dbReference>
<name>A0AAJ0DBN7_9PEZI</name>
<protein>
    <submittedName>
        <fullName evidence="1">Uncharacterized protein</fullName>
    </submittedName>
</protein>
<accession>A0AAJ0DBN7</accession>
<keyword evidence="2" id="KW-1185">Reference proteome</keyword>
<sequence length="696" mass="80556">MGSKGLADISDYEKLPGASQSRVLDDSQGAWYLQLLRPVVRTVQALRFSVKFFVVASVADPDLQRELDYALDGQNIVVRGVSKVILISFWQLCRTLQRLSIRWFLLRNRPKMQSLHKEMRGTVVTMGNHKMTMEGMLGSHTGFLQAQPGVSIRTAQHHGPFELHLYSGQHKTQPEDQTKLKTVVHYSRELLLRKKEEYTREAISNMFEYEYSLPTGGRIPMQRRCVSGNKQGEIVQYDERGYIASGSYMRGDNLVKFNFSYRKNATFDDELLRAHFELAHIKMAVAWCFPPLEHFERLDTWLPYTKVTEATFIEDDKVYNSRWTYDHRSHPTIDTTLNGEPAETPAMIFHDWFGVLKKPTDCSFLTENPLLLFNSAGSNMASWALRLNTRRWPISTSMARTHLWRSWKQGKDLDAITVRWLDEECLRSEKILRPYWTRRDFGFLKSGAQYLERNANPVMCKSDIEPGSYKYSDLVNFGQGGDSKINTRRQETQLRDADDVLHVLAHDTGTWPNEGGGVSACRRDLVNGLSTVRWHVIAENANDVGIPKFQIEKNVQSLSVLPLWGMDFLTPTHGVFQDYRDSAVQQRLHNVSDADIRTNFFPILESLVRCARALKFDRSHVEEASQALLDLNSYFAADRHWGRVWMSDTVKQRWREFWLSEDVTNARPLSEWPTSWTPWDKATKSTAQPLRTRRWR</sequence>
<dbReference type="AlphaFoldDB" id="A0AAJ0DBN7"/>
<comment type="caution">
    <text evidence="1">The sequence shown here is derived from an EMBL/GenBank/DDBJ whole genome shotgun (WGS) entry which is preliminary data.</text>
</comment>
<evidence type="ECO:0000313" key="1">
    <source>
        <dbReference type="EMBL" id="KAK3047076.1"/>
    </source>
</evidence>